<dbReference type="InterPro" id="IPR051547">
    <property type="entry name" value="TDP2-like"/>
</dbReference>
<evidence type="ECO:0000256" key="6">
    <source>
        <dbReference type="ARBA" id="ARBA00022801"/>
    </source>
</evidence>
<organism evidence="11 12">
    <name type="scientific">Sphingopyxis fribergensis</name>
    <dbReference type="NCBI Taxonomy" id="1515612"/>
    <lineage>
        <taxon>Bacteria</taxon>
        <taxon>Pseudomonadati</taxon>
        <taxon>Pseudomonadota</taxon>
        <taxon>Alphaproteobacteria</taxon>
        <taxon>Sphingomonadales</taxon>
        <taxon>Sphingomonadaceae</taxon>
        <taxon>Sphingopyxis</taxon>
    </lineage>
</organism>
<evidence type="ECO:0000256" key="7">
    <source>
        <dbReference type="ARBA" id="ARBA00022842"/>
    </source>
</evidence>
<dbReference type="EMBL" id="CP009122">
    <property type="protein sequence ID" value="AJA10075.1"/>
    <property type="molecule type" value="Genomic_DNA"/>
</dbReference>
<evidence type="ECO:0000256" key="8">
    <source>
        <dbReference type="ARBA" id="ARBA00023204"/>
    </source>
</evidence>
<dbReference type="SUPFAM" id="SSF56219">
    <property type="entry name" value="DNase I-like"/>
    <property type="match status" value="1"/>
</dbReference>
<evidence type="ECO:0000256" key="9">
    <source>
        <dbReference type="SAM" id="Phobius"/>
    </source>
</evidence>
<dbReference type="AlphaFoldDB" id="A0A0A7PJA0"/>
<sequence>MKLARTFGTLLAGGGCFAAWLSLGGGFVRALDVLASFLPLFGGAVLLGLLFARRSLRSTAVVALLGLTPVAIGVMPELTREIPAAQEGATPVRLLTHNVWTRNADPAETAQAIIDAKPDVVMLQEVDGDFRPMLAALNQHFAYATKCPANCDLAIFSRWPIADSDYFLKDAKGQKFGPAMLWARIVGPGGQPFTVVTLHYPRPTSRDQAVRRRDVARALTRIERGPLIVAGDMNLTPWAAAMREQDRALAPLTRMTRALPSWPRAFPVLPIDQLYAGPDWGLVSARRLPATGSDHVPILVTLAHR</sequence>
<dbReference type="InterPro" id="IPR005135">
    <property type="entry name" value="Endo/exonuclease/phosphatase"/>
</dbReference>
<name>A0A0A7PJA0_9SPHN</name>
<keyword evidence="8" id="KW-0234">DNA repair</keyword>
<feature type="domain" description="Endonuclease/exonuclease/phosphatase" evidence="10">
    <location>
        <begin position="95"/>
        <end position="295"/>
    </location>
</feature>
<dbReference type="Proteomes" id="UP000030907">
    <property type="component" value="Chromosome"/>
</dbReference>
<evidence type="ECO:0000313" key="11">
    <source>
        <dbReference type="EMBL" id="AJA10075.1"/>
    </source>
</evidence>
<keyword evidence="7" id="KW-0460">Magnesium</keyword>
<evidence type="ECO:0000256" key="2">
    <source>
        <dbReference type="ARBA" id="ARBA00001946"/>
    </source>
</evidence>
<proteinExistence type="predicted"/>
<protein>
    <recommendedName>
        <fullName evidence="10">Endonuclease/exonuclease/phosphatase domain-containing protein</fullName>
    </recommendedName>
</protein>
<dbReference type="STRING" id="1515612.SKP52_15995"/>
<dbReference type="GO" id="GO:0004518">
    <property type="term" value="F:nuclease activity"/>
    <property type="evidence" value="ECO:0007669"/>
    <property type="project" value="UniProtKB-KW"/>
</dbReference>
<feature type="transmembrane region" description="Helical" evidence="9">
    <location>
        <begin position="34"/>
        <end position="52"/>
    </location>
</feature>
<gene>
    <name evidence="11" type="ORF">SKP52_15995</name>
</gene>
<dbReference type="HOGENOM" id="CLU_052333_0_1_5"/>
<dbReference type="InterPro" id="IPR036691">
    <property type="entry name" value="Endo/exonu/phosph_ase_sf"/>
</dbReference>
<dbReference type="RefSeq" id="WP_052208395.1">
    <property type="nucleotide sequence ID" value="NZ_CP009122.1"/>
</dbReference>
<dbReference type="KEGG" id="sphk:SKP52_15995"/>
<comment type="cofactor">
    <cofactor evidence="1">
        <name>Mn(2+)</name>
        <dbReference type="ChEBI" id="CHEBI:29035"/>
    </cofactor>
</comment>
<dbReference type="Pfam" id="PF03372">
    <property type="entry name" value="Exo_endo_phos"/>
    <property type="match status" value="1"/>
</dbReference>
<evidence type="ECO:0000313" key="12">
    <source>
        <dbReference type="Proteomes" id="UP000030907"/>
    </source>
</evidence>
<dbReference type="OrthoDB" id="3808618at2"/>
<evidence type="ECO:0000256" key="5">
    <source>
        <dbReference type="ARBA" id="ARBA00022763"/>
    </source>
</evidence>
<evidence type="ECO:0000256" key="4">
    <source>
        <dbReference type="ARBA" id="ARBA00022723"/>
    </source>
</evidence>
<keyword evidence="12" id="KW-1185">Reference proteome</keyword>
<dbReference type="PANTHER" id="PTHR15822">
    <property type="entry name" value="TRAF AND TNF RECEPTOR-ASSOCIATED PROTEIN"/>
    <property type="match status" value="1"/>
</dbReference>
<keyword evidence="9" id="KW-0812">Transmembrane</keyword>
<dbReference type="Gene3D" id="3.60.10.10">
    <property type="entry name" value="Endonuclease/exonuclease/phosphatase"/>
    <property type="match status" value="1"/>
</dbReference>
<keyword evidence="5" id="KW-0227">DNA damage</keyword>
<evidence type="ECO:0000256" key="1">
    <source>
        <dbReference type="ARBA" id="ARBA00001936"/>
    </source>
</evidence>
<keyword evidence="9" id="KW-0472">Membrane</keyword>
<keyword evidence="6" id="KW-0378">Hydrolase</keyword>
<accession>A0A0A7PJA0</accession>
<feature type="transmembrane region" description="Helical" evidence="9">
    <location>
        <begin position="59"/>
        <end position="76"/>
    </location>
</feature>
<dbReference type="GO" id="GO:0016787">
    <property type="term" value="F:hydrolase activity"/>
    <property type="evidence" value="ECO:0007669"/>
    <property type="project" value="UniProtKB-KW"/>
</dbReference>
<dbReference type="GO" id="GO:0046872">
    <property type="term" value="F:metal ion binding"/>
    <property type="evidence" value="ECO:0007669"/>
    <property type="project" value="UniProtKB-KW"/>
</dbReference>
<dbReference type="PANTHER" id="PTHR15822:SF4">
    <property type="entry name" value="TYROSYL-DNA PHOSPHODIESTERASE 2"/>
    <property type="match status" value="1"/>
</dbReference>
<evidence type="ECO:0000256" key="3">
    <source>
        <dbReference type="ARBA" id="ARBA00022722"/>
    </source>
</evidence>
<keyword evidence="4" id="KW-0479">Metal-binding</keyword>
<dbReference type="PROSITE" id="PS51257">
    <property type="entry name" value="PROKAR_LIPOPROTEIN"/>
    <property type="match status" value="1"/>
</dbReference>
<keyword evidence="9" id="KW-1133">Transmembrane helix</keyword>
<comment type="cofactor">
    <cofactor evidence="2">
        <name>Mg(2+)</name>
        <dbReference type="ChEBI" id="CHEBI:18420"/>
    </cofactor>
</comment>
<keyword evidence="3" id="KW-0540">Nuclease</keyword>
<dbReference type="GO" id="GO:0006281">
    <property type="term" value="P:DNA repair"/>
    <property type="evidence" value="ECO:0007669"/>
    <property type="project" value="UniProtKB-KW"/>
</dbReference>
<evidence type="ECO:0000259" key="10">
    <source>
        <dbReference type="Pfam" id="PF03372"/>
    </source>
</evidence>
<reference evidence="11 12" key="1">
    <citation type="journal article" date="2015" name="Int. J. Syst. Evol. Microbiol.">
        <title>Description of Sphingopyxis fribergensis sp. nov. - a soil bacterium with the ability to degrade styrene and phenylacetic acid.</title>
        <authorList>
            <person name="Oelschlagel M."/>
            <person name="Ruckert C."/>
            <person name="Kalinowski J."/>
            <person name="Schmidt G."/>
            <person name="Schlomann M."/>
            <person name="Tischler D."/>
        </authorList>
    </citation>
    <scope>NUCLEOTIDE SEQUENCE [LARGE SCALE GENOMIC DNA]</scope>
    <source>
        <strain evidence="11 12">Kp5.2</strain>
    </source>
</reference>